<gene>
    <name evidence="1" type="ORF">ERS852540_01755</name>
</gene>
<protein>
    <submittedName>
        <fullName evidence="1">Uncharacterized protein</fullName>
    </submittedName>
</protein>
<dbReference type="Proteomes" id="UP000095662">
    <property type="component" value="Unassembled WGS sequence"/>
</dbReference>
<sequence>MDTIIYLNAIIKLHFGGLAIYECENGFIGFCDARCGDIGDNPMITDKSEMISIDRLPYKWREKIKEELKNAENL</sequence>
<accession>A0A174ZUX2</accession>
<reference evidence="1 2" key="1">
    <citation type="submission" date="2015-09" db="EMBL/GenBank/DDBJ databases">
        <authorList>
            <consortium name="Pathogen Informatics"/>
        </authorList>
    </citation>
    <scope>NUCLEOTIDE SEQUENCE [LARGE SCALE GENOMIC DNA]</scope>
    <source>
        <strain evidence="1 2">2789STDY5834928</strain>
    </source>
</reference>
<dbReference type="STRING" id="39492.ERS852540_01755"/>
<evidence type="ECO:0000313" key="1">
    <source>
        <dbReference type="EMBL" id="CUQ88629.1"/>
    </source>
</evidence>
<name>A0A174ZUX2_9FIRM</name>
<organism evidence="1 2">
    <name type="scientific">[Eubacterium] siraeum</name>
    <dbReference type="NCBI Taxonomy" id="39492"/>
    <lineage>
        <taxon>Bacteria</taxon>
        <taxon>Bacillati</taxon>
        <taxon>Bacillota</taxon>
        <taxon>Clostridia</taxon>
        <taxon>Eubacteriales</taxon>
        <taxon>Oscillospiraceae</taxon>
        <taxon>Oscillospiraceae incertae sedis</taxon>
    </lineage>
</organism>
<dbReference type="EMBL" id="CZBY01000014">
    <property type="protein sequence ID" value="CUQ88629.1"/>
    <property type="molecule type" value="Genomic_DNA"/>
</dbReference>
<dbReference type="AlphaFoldDB" id="A0A174ZUX2"/>
<proteinExistence type="predicted"/>
<evidence type="ECO:0000313" key="2">
    <source>
        <dbReference type="Proteomes" id="UP000095662"/>
    </source>
</evidence>